<reference evidence="2" key="1">
    <citation type="submission" date="2015-06" db="EMBL/GenBank/DDBJ databases">
        <title>Structure of Deinagkistrodon acutus mitochondrial genome.</title>
        <authorList>
            <person name="Hsieh Y.T."/>
            <person name="Chen P.Y."/>
            <person name="Chou Y.C."/>
        </authorList>
    </citation>
    <scope>NUCLEOTIDE SEQUENCE</scope>
</reference>
<evidence type="ECO:0000313" key="2">
    <source>
        <dbReference type="EMBL" id="ALD84808.1"/>
    </source>
</evidence>
<dbReference type="EMBL" id="KT225463">
    <property type="protein sequence ID" value="ALD84808.1"/>
    <property type="molecule type" value="Genomic_DNA"/>
</dbReference>
<feature type="transmembrane region" description="Helical" evidence="1">
    <location>
        <begin position="6"/>
        <end position="25"/>
    </location>
</feature>
<keyword evidence="2" id="KW-0496">Mitochondrion</keyword>
<keyword evidence="1" id="KW-0472">Membrane</keyword>
<gene>
    <name evidence="2" type="primary">ATP8</name>
</gene>
<geneLocation type="mitochondrion" evidence="2"/>
<accession>A0A0M3SUB0</accession>
<dbReference type="AlphaFoldDB" id="A0A0M3SUB0"/>
<evidence type="ECO:0000256" key="1">
    <source>
        <dbReference type="SAM" id="Phobius"/>
    </source>
</evidence>
<protein>
    <submittedName>
        <fullName evidence="2">ATP synthase F0 subunit 8</fullName>
    </submittedName>
</protein>
<keyword evidence="1" id="KW-1133">Transmembrane helix</keyword>
<organism evidence="2">
    <name type="scientific">Deinagkistrodon acutus</name>
    <name type="common">Hundred-pace snake</name>
    <name type="synonym">Agkistrodon acutus</name>
    <dbReference type="NCBI Taxonomy" id="36307"/>
    <lineage>
        <taxon>Eukaryota</taxon>
        <taxon>Metazoa</taxon>
        <taxon>Chordata</taxon>
        <taxon>Craniata</taxon>
        <taxon>Vertebrata</taxon>
        <taxon>Euteleostomi</taxon>
        <taxon>Lepidosauria</taxon>
        <taxon>Squamata</taxon>
        <taxon>Bifurcata</taxon>
        <taxon>Unidentata</taxon>
        <taxon>Episquamata</taxon>
        <taxon>Toxicofera</taxon>
        <taxon>Serpentes</taxon>
        <taxon>Colubroidea</taxon>
        <taxon>Viperidae</taxon>
        <taxon>Crotalinae</taxon>
        <taxon>Deinagkistrodon</taxon>
    </lineage>
</organism>
<keyword evidence="1" id="KW-0812">Transmembrane</keyword>
<name>A0A0M3SUB0_DEIAC</name>
<proteinExistence type="predicted"/>
<sequence length="54" mass="6234">MPQLEVVYILTIYLLAWLTLALISLKIKTFTLTTKPMKQPPQTYKSTTPPLPWT</sequence>